<dbReference type="AlphaFoldDB" id="A0A645D846"/>
<proteinExistence type="predicted"/>
<gene>
    <name evidence="1" type="ORF">SDC9_132512</name>
</gene>
<name>A0A645D846_9ZZZZ</name>
<dbReference type="EMBL" id="VSSQ01033740">
    <property type="protein sequence ID" value="MPM85431.1"/>
    <property type="molecule type" value="Genomic_DNA"/>
</dbReference>
<comment type="caution">
    <text evidence="1">The sequence shown here is derived from an EMBL/GenBank/DDBJ whole genome shotgun (WGS) entry which is preliminary data.</text>
</comment>
<protein>
    <submittedName>
        <fullName evidence="1">Uncharacterized protein</fullName>
    </submittedName>
</protein>
<organism evidence="1">
    <name type="scientific">bioreactor metagenome</name>
    <dbReference type="NCBI Taxonomy" id="1076179"/>
    <lineage>
        <taxon>unclassified sequences</taxon>
        <taxon>metagenomes</taxon>
        <taxon>ecological metagenomes</taxon>
    </lineage>
</organism>
<sequence>MVLADIAFLQYIIQVELDWLALLIFVNQENLLLGCLFGKAISCADSIKYFV</sequence>
<reference evidence="1" key="1">
    <citation type="submission" date="2019-08" db="EMBL/GenBank/DDBJ databases">
        <authorList>
            <person name="Kucharzyk K."/>
            <person name="Murdoch R.W."/>
            <person name="Higgins S."/>
            <person name="Loffler F."/>
        </authorList>
    </citation>
    <scope>NUCLEOTIDE SEQUENCE</scope>
</reference>
<accession>A0A645D846</accession>
<evidence type="ECO:0000313" key="1">
    <source>
        <dbReference type="EMBL" id="MPM85431.1"/>
    </source>
</evidence>